<dbReference type="Proteomes" id="UP000314294">
    <property type="component" value="Unassembled WGS sequence"/>
</dbReference>
<evidence type="ECO:0000313" key="1">
    <source>
        <dbReference type="EMBL" id="TNN32314.1"/>
    </source>
</evidence>
<proteinExistence type="predicted"/>
<dbReference type="EMBL" id="SRLO01002779">
    <property type="protein sequence ID" value="TNN32314.1"/>
    <property type="molecule type" value="Genomic_DNA"/>
</dbReference>
<name>A0A4Z2EVC9_9TELE</name>
<organism evidence="1 2">
    <name type="scientific">Liparis tanakae</name>
    <name type="common">Tanaka's snailfish</name>
    <dbReference type="NCBI Taxonomy" id="230148"/>
    <lineage>
        <taxon>Eukaryota</taxon>
        <taxon>Metazoa</taxon>
        <taxon>Chordata</taxon>
        <taxon>Craniata</taxon>
        <taxon>Vertebrata</taxon>
        <taxon>Euteleostomi</taxon>
        <taxon>Actinopterygii</taxon>
        <taxon>Neopterygii</taxon>
        <taxon>Teleostei</taxon>
        <taxon>Neoteleostei</taxon>
        <taxon>Acanthomorphata</taxon>
        <taxon>Eupercaria</taxon>
        <taxon>Perciformes</taxon>
        <taxon>Cottioidei</taxon>
        <taxon>Cottales</taxon>
        <taxon>Liparidae</taxon>
        <taxon>Liparis</taxon>
    </lineage>
</organism>
<comment type="caution">
    <text evidence="1">The sequence shown here is derived from an EMBL/GenBank/DDBJ whole genome shotgun (WGS) entry which is preliminary data.</text>
</comment>
<evidence type="ECO:0000313" key="2">
    <source>
        <dbReference type="Proteomes" id="UP000314294"/>
    </source>
</evidence>
<gene>
    <name evidence="1" type="ORF">EYF80_057526</name>
</gene>
<sequence length="90" mass="10515">MEGERRCENVRVSPSTYMSRDHCGIREDFMFNSPLETTCLTDIRPPRDVSRRRRACDSFCLFEAIFENVKLTVKVRQAAERKGPWELGDT</sequence>
<dbReference type="AlphaFoldDB" id="A0A4Z2EVC9"/>
<protein>
    <submittedName>
        <fullName evidence="1">Uncharacterized protein</fullName>
    </submittedName>
</protein>
<accession>A0A4Z2EVC9</accession>
<keyword evidence="2" id="KW-1185">Reference proteome</keyword>
<reference evidence="1 2" key="1">
    <citation type="submission" date="2019-03" db="EMBL/GenBank/DDBJ databases">
        <title>First draft genome of Liparis tanakae, snailfish: a comprehensive survey of snailfish specific genes.</title>
        <authorList>
            <person name="Kim W."/>
            <person name="Song I."/>
            <person name="Jeong J.-H."/>
            <person name="Kim D."/>
            <person name="Kim S."/>
            <person name="Ryu S."/>
            <person name="Song J.Y."/>
            <person name="Lee S.K."/>
        </authorList>
    </citation>
    <scope>NUCLEOTIDE SEQUENCE [LARGE SCALE GENOMIC DNA]</scope>
    <source>
        <tissue evidence="1">Muscle</tissue>
    </source>
</reference>